<protein>
    <submittedName>
        <fullName evidence="1">Uncharacterized protein</fullName>
    </submittedName>
</protein>
<name>A0A6M3L1G5_9ZZZZ</name>
<dbReference type="AlphaFoldDB" id="A0A6M3L1G5"/>
<organism evidence="1">
    <name type="scientific">viral metagenome</name>
    <dbReference type="NCBI Taxonomy" id="1070528"/>
    <lineage>
        <taxon>unclassified sequences</taxon>
        <taxon>metagenomes</taxon>
        <taxon>organismal metagenomes</taxon>
    </lineage>
</organism>
<accession>A0A6M3L1G5</accession>
<dbReference type="EMBL" id="MT142776">
    <property type="protein sequence ID" value="QJA88417.1"/>
    <property type="molecule type" value="Genomic_DNA"/>
</dbReference>
<reference evidence="1" key="1">
    <citation type="submission" date="2020-03" db="EMBL/GenBank/DDBJ databases">
        <title>The deep terrestrial virosphere.</title>
        <authorList>
            <person name="Holmfeldt K."/>
            <person name="Nilsson E."/>
            <person name="Simone D."/>
            <person name="Lopez-Fernandez M."/>
            <person name="Wu X."/>
            <person name="de Brujin I."/>
            <person name="Lundin D."/>
            <person name="Andersson A."/>
            <person name="Bertilsson S."/>
            <person name="Dopson M."/>
        </authorList>
    </citation>
    <scope>NUCLEOTIDE SEQUENCE</scope>
    <source>
        <strain evidence="1">MM415B02766</strain>
    </source>
</reference>
<sequence length="60" mass="6777">MKIYVCPICGHSLMPDTKNYKYKQPVAGQVIPCSYCSQEKLVFVLPLASPQETEIEEAKE</sequence>
<evidence type="ECO:0000313" key="1">
    <source>
        <dbReference type="EMBL" id="QJA88417.1"/>
    </source>
</evidence>
<proteinExistence type="predicted"/>
<gene>
    <name evidence="1" type="ORF">MM415B02766_0017</name>
</gene>